<dbReference type="Proteomes" id="UP001651880">
    <property type="component" value="Unassembled WGS sequence"/>
</dbReference>
<evidence type="ECO:0000259" key="1">
    <source>
        <dbReference type="PROSITE" id="PS51677"/>
    </source>
</evidence>
<evidence type="ECO:0000313" key="3">
    <source>
        <dbReference type="Proteomes" id="UP001651880"/>
    </source>
</evidence>
<dbReference type="PROSITE" id="PS51677">
    <property type="entry name" value="NODB"/>
    <property type="match status" value="1"/>
</dbReference>
<keyword evidence="3" id="KW-1185">Reference proteome</keyword>
<dbReference type="Gene3D" id="3.20.20.370">
    <property type="entry name" value="Glycoside hydrolase/deacetylase"/>
    <property type="match status" value="1"/>
</dbReference>
<dbReference type="EMBL" id="JAJEKE010000017">
    <property type="protein sequence ID" value="MCQ1531059.1"/>
    <property type="molecule type" value="Genomic_DNA"/>
</dbReference>
<dbReference type="Pfam" id="PF01522">
    <property type="entry name" value="Polysacc_deac_1"/>
    <property type="match status" value="1"/>
</dbReference>
<comment type="caution">
    <text evidence="2">The sequence shown here is derived from an EMBL/GenBank/DDBJ whole genome shotgun (WGS) entry which is preliminary data.</text>
</comment>
<dbReference type="PANTHER" id="PTHR10587">
    <property type="entry name" value="GLYCOSYL TRANSFERASE-RELATED"/>
    <property type="match status" value="1"/>
</dbReference>
<dbReference type="InterPro" id="IPR050248">
    <property type="entry name" value="Polysacc_deacetylase_ArnD"/>
</dbReference>
<evidence type="ECO:0000313" key="2">
    <source>
        <dbReference type="EMBL" id="MCQ1531059.1"/>
    </source>
</evidence>
<feature type="domain" description="NodB homology" evidence="1">
    <location>
        <begin position="56"/>
        <end position="233"/>
    </location>
</feature>
<dbReference type="InterPro" id="IPR011330">
    <property type="entry name" value="Glyco_hydro/deAcase_b/a-brl"/>
</dbReference>
<dbReference type="PANTHER" id="PTHR10587:SF128">
    <property type="entry name" value="POLYSACCHARIDE DEACETYLASE PDAB-RELATED"/>
    <property type="match status" value="1"/>
</dbReference>
<sequence length="261" mass="29880">MKLFFISRRHLKIGAAVVALTLISAIYTAGFQRGPISAFMNNERMIPIYCVDTEEKKVAISFDAAWGSDKTEDLLKILKEYNVKTTFFLVAFWVDKYPDMVKRISEEGHEIGNHSASHPQMSQLSEEKITEELTSTSEKIEAITGSKVNLFRPPFGDYNNRLMRVSKDLGYYVIQWDVDSLDYKDYGTNAIVDRVISKVKNGSIVLFHNNATYIKEALPIILDKLQKMGYEVVPISQLIYKDNYYIDHTGKQIKLKESVNQ</sequence>
<dbReference type="CDD" id="cd10917">
    <property type="entry name" value="CE4_NodB_like_6s_7s"/>
    <property type="match status" value="1"/>
</dbReference>
<dbReference type="InterPro" id="IPR002509">
    <property type="entry name" value="NODB_dom"/>
</dbReference>
<dbReference type="NCBIfam" id="TIGR02764">
    <property type="entry name" value="spore_ybaN_pdaB"/>
    <property type="match status" value="1"/>
</dbReference>
<gene>
    <name evidence="2" type="primary">pdaB</name>
    <name evidence="2" type="ORF">LJD61_16150</name>
</gene>
<dbReference type="SUPFAM" id="SSF88713">
    <property type="entry name" value="Glycoside hydrolase/deacetylase"/>
    <property type="match status" value="1"/>
</dbReference>
<reference evidence="2 3" key="1">
    <citation type="submission" date="2021-10" db="EMBL/GenBank/DDBJ databases">
        <title>Lutispora strain m25 sp. nov., a thermophilic, non-spore-forming bacterium isolated from a lab-scale methanogenic bioreactor digesting anaerobic sludge.</title>
        <authorList>
            <person name="El Houari A."/>
            <person name="Mcdonald J."/>
        </authorList>
    </citation>
    <scope>NUCLEOTIDE SEQUENCE [LARGE SCALE GENOMIC DNA]</scope>
    <source>
        <strain evidence="3">m25</strain>
    </source>
</reference>
<name>A0ABT1NII7_9FIRM</name>
<dbReference type="RefSeq" id="WP_255228575.1">
    <property type="nucleotide sequence ID" value="NZ_JAJEKE010000017.1"/>
</dbReference>
<proteinExistence type="predicted"/>
<organism evidence="2 3">
    <name type="scientific">Lutispora saccharofermentans</name>
    <dbReference type="NCBI Taxonomy" id="3024236"/>
    <lineage>
        <taxon>Bacteria</taxon>
        <taxon>Bacillati</taxon>
        <taxon>Bacillota</taxon>
        <taxon>Clostridia</taxon>
        <taxon>Lutisporales</taxon>
        <taxon>Lutisporaceae</taxon>
        <taxon>Lutispora</taxon>
    </lineage>
</organism>
<dbReference type="InterPro" id="IPR014132">
    <property type="entry name" value="PdaB-like"/>
</dbReference>
<protein>
    <submittedName>
        <fullName evidence="2">Polysaccharide deacetylase family sporulation protein PdaB</fullName>
    </submittedName>
</protein>
<accession>A0ABT1NII7</accession>